<keyword evidence="5" id="KW-0963">Cytoplasm</keyword>
<feature type="domain" description="B5" evidence="13">
    <location>
        <begin position="279"/>
        <end position="356"/>
    </location>
</feature>
<dbReference type="EC" id="6.1.1.20" evidence="4"/>
<evidence type="ECO:0000313" key="14">
    <source>
        <dbReference type="EMBL" id="HHQ80168.1"/>
    </source>
</evidence>
<dbReference type="GO" id="GO:0009328">
    <property type="term" value="C:phenylalanine-tRNA ligase complex"/>
    <property type="evidence" value="ECO:0007669"/>
    <property type="project" value="TreeGrafter"/>
</dbReference>
<dbReference type="InterPro" id="IPR045060">
    <property type="entry name" value="Phe-tRNA-ligase_IIc_bsu"/>
</dbReference>
<keyword evidence="10" id="KW-0460">Magnesium</keyword>
<dbReference type="InterPro" id="IPR040659">
    <property type="entry name" value="PhetRS_B1"/>
</dbReference>
<name>A0A7J3ZJD3_9CREN</name>
<organism evidence="14">
    <name type="scientific">Fervidicoccus fontis</name>
    <dbReference type="NCBI Taxonomy" id="683846"/>
    <lineage>
        <taxon>Archaea</taxon>
        <taxon>Thermoproteota</taxon>
        <taxon>Thermoprotei</taxon>
        <taxon>Fervidicoccales</taxon>
        <taxon>Fervidicoccaceae</taxon>
        <taxon>Fervidicoccus</taxon>
    </lineage>
</organism>
<dbReference type="Gene3D" id="3.30.930.10">
    <property type="entry name" value="Bira Bifunctional Protein, Domain 2"/>
    <property type="match status" value="1"/>
</dbReference>
<dbReference type="InterPro" id="IPR009061">
    <property type="entry name" value="DNA-bd_dom_put_sf"/>
</dbReference>
<dbReference type="InterPro" id="IPR041616">
    <property type="entry name" value="PheRS_beta_core"/>
</dbReference>
<dbReference type="Gene3D" id="3.50.40.10">
    <property type="entry name" value="Phenylalanyl-trna Synthetase, Chain B, domain 3"/>
    <property type="match status" value="1"/>
</dbReference>
<dbReference type="Pfam" id="PF03484">
    <property type="entry name" value="B5"/>
    <property type="match status" value="1"/>
</dbReference>
<evidence type="ECO:0000256" key="4">
    <source>
        <dbReference type="ARBA" id="ARBA00012814"/>
    </source>
</evidence>
<keyword evidence="7" id="KW-0479">Metal-binding</keyword>
<feature type="domain" description="B5" evidence="13">
    <location>
        <begin position="2"/>
        <end position="80"/>
    </location>
</feature>
<reference evidence="14" key="1">
    <citation type="journal article" date="2020" name="mSystems">
        <title>Genome- and Community-Level Interaction Insights into Carbon Utilization and Element Cycling Functions of Hydrothermarchaeota in Hydrothermal Sediment.</title>
        <authorList>
            <person name="Zhou Z."/>
            <person name="Liu Y."/>
            <person name="Xu W."/>
            <person name="Pan J."/>
            <person name="Luo Z.H."/>
            <person name="Li M."/>
        </authorList>
    </citation>
    <scope>NUCLEOTIDE SEQUENCE [LARGE SCALE GENOMIC DNA]</scope>
    <source>
        <strain evidence="14">SpSt-1116</strain>
    </source>
</reference>
<evidence type="ECO:0000256" key="5">
    <source>
        <dbReference type="ARBA" id="ARBA00022490"/>
    </source>
</evidence>
<keyword evidence="8" id="KW-0547">Nucleotide-binding</keyword>
<keyword evidence="11" id="KW-0648">Protein biosynthesis</keyword>
<evidence type="ECO:0000259" key="13">
    <source>
        <dbReference type="PROSITE" id="PS51483"/>
    </source>
</evidence>
<dbReference type="PROSITE" id="PS51483">
    <property type="entry name" value="B5"/>
    <property type="match status" value="2"/>
</dbReference>
<evidence type="ECO:0000256" key="8">
    <source>
        <dbReference type="ARBA" id="ARBA00022741"/>
    </source>
</evidence>
<dbReference type="GO" id="GO:0003723">
    <property type="term" value="F:RNA binding"/>
    <property type="evidence" value="ECO:0007669"/>
    <property type="project" value="InterPro"/>
</dbReference>
<dbReference type="SUPFAM" id="SSF46955">
    <property type="entry name" value="Putative DNA-binding domain"/>
    <property type="match status" value="2"/>
</dbReference>
<evidence type="ECO:0000256" key="7">
    <source>
        <dbReference type="ARBA" id="ARBA00022723"/>
    </source>
</evidence>
<dbReference type="EMBL" id="DRZC01000026">
    <property type="protein sequence ID" value="HHQ80168.1"/>
    <property type="molecule type" value="Genomic_DNA"/>
</dbReference>
<keyword evidence="12" id="KW-0030">Aminoacyl-tRNA synthetase</keyword>
<comment type="subcellular location">
    <subcellularLocation>
        <location evidence="2">Cytoplasm</location>
    </subcellularLocation>
</comment>
<evidence type="ECO:0000256" key="9">
    <source>
        <dbReference type="ARBA" id="ARBA00022840"/>
    </source>
</evidence>
<dbReference type="GO" id="GO:0004826">
    <property type="term" value="F:phenylalanine-tRNA ligase activity"/>
    <property type="evidence" value="ECO:0007669"/>
    <property type="project" value="UniProtKB-EC"/>
</dbReference>
<dbReference type="InterPro" id="IPR004531">
    <property type="entry name" value="Phe-tRNA-synth_IIc_bsu_arc_euk"/>
</dbReference>
<keyword evidence="9" id="KW-0067">ATP-binding</keyword>
<dbReference type="GO" id="GO:0005524">
    <property type="term" value="F:ATP binding"/>
    <property type="evidence" value="ECO:0007669"/>
    <property type="project" value="UniProtKB-KW"/>
</dbReference>
<dbReference type="Pfam" id="PF17759">
    <property type="entry name" value="tRNA_synthFbeta"/>
    <property type="match status" value="1"/>
</dbReference>
<dbReference type="SMART" id="SM00873">
    <property type="entry name" value="B3_4"/>
    <property type="match status" value="1"/>
</dbReference>
<dbReference type="SMART" id="SM00874">
    <property type="entry name" value="B5"/>
    <property type="match status" value="2"/>
</dbReference>
<accession>A0A7J3ZJD3</accession>
<comment type="cofactor">
    <cofactor evidence="1">
        <name>Mg(2+)</name>
        <dbReference type="ChEBI" id="CHEBI:18420"/>
    </cofactor>
</comment>
<evidence type="ECO:0000256" key="6">
    <source>
        <dbReference type="ARBA" id="ARBA00022598"/>
    </source>
</evidence>
<comment type="caution">
    <text evidence="14">The sequence shown here is derived from an EMBL/GenBank/DDBJ whole genome shotgun (WGS) entry which is preliminary data.</text>
</comment>
<dbReference type="Gene3D" id="3.30.56.10">
    <property type="match status" value="2"/>
</dbReference>
<dbReference type="InterPro" id="IPR005146">
    <property type="entry name" value="B3/B4_tRNA-bd"/>
</dbReference>
<dbReference type="PANTHER" id="PTHR10947">
    <property type="entry name" value="PHENYLALANYL-TRNA SYNTHETASE BETA CHAIN AND LEUCINE-RICH REPEAT-CONTAINING PROTEIN 47"/>
    <property type="match status" value="1"/>
</dbReference>
<protein>
    <recommendedName>
        <fullName evidence="4">phenylalanine--tRNA ligase</fullName>
        <ecNumber evidence="4">6.1.1.20</ecNumber>
    </recommendedName>
</protein>
<dbReference type="GO" id="GO:0006432">
    <property type="term" value="P:phenylalanyl-tRNA aminoacylation"/>
    <property type="evidence" value="ECO:0007669"/>
    <property type="project" value="InterPro"/>
</dbReference>
<dbReference type="AlphaFoldDB" id="A0A7J3ZJD3"/>
<dbReference type="InterPro" id="IPR045864">
    <property type="entry name" value="aa-tRNA-synth_II/BPL/LPL"/>
</dbReference>
<dbReference type="GO" id="GO:0000287">
    <property type="term" value="F:magnesium ion binding"/>
    <property type="evidence" value="ECO:0007669"/>
    <property type="project" value="InterPro"/>
</dbReference>
<evidence type="ECO:0000256" key="3">
    <source>
        <dbReference type="ARBA" id="ARBA00007438"/>
    </source>
</evidence>
<evidence type="ECO:0000256" key="1">
    <source>
        <dbReference type="ARBA" id="ARBA00001946"/>
    </source>
</evidence>
<dbReference type="NCBIfam" id="TIGR00471">
    <property type="entry name" value="pheT_arch"/>
    <property type="match status" value="1"/>
</dbReference>
<evidence type="ECO:0000256" key="12">
    <source>
        <dbReference type="ARBA" id="ARBA00023146"/>
    </source>
</evidence>
<sequence length="569" mass="63103">MVVVPTITISYSRLEELIGRELALEELEDLLFRVKCGIENLSLEADSIEVEISSDRPDLLAPEGLARAIKGLLGIETGCPRLEVVDSGFSLTIESPPSRPYIAVGILYDYRLDDRVLEELIQFQEKLHATIGRNRRKIAIGIHDLSKVPDGNIVYKEVDVTRATMTPLGGSKEVTVREVLEQTTQGEKYGWISLRDKRYHPAIYAGDVLISLPPVINSDVTRLEPGTQGLFIDVTGVDEYTVHKTLDILVSVLSEKEKGRIGRVRVFKGRVEGKPTPQLSRGALQVEVSEINRMLGFRLEPQEVVSLLGKMRWDARVLSNGRIIEAEFPEYRIDILHPVDVIEDVAVAYGYDRIPLTRPLAMLKPKRLELPRFARLLARVVAGLGFLELLTFIMVPRELSELSLEGIYKDFGVLELENPITEDMDSVRPNTIPSVLLALRESQGSPLPLKVFEIGEGGYAIGESLVGISRSLSMAVMDDSVSFEDIQAPVYSVLSRIGVTPTTRRALSKGLFVKGRTAELLANNEVVGVIGEVNPEVLVRLNIKYPVALACIDISRLYRVWSGLKGGFA</sequence>
<gene>
    <name evidence="14" type="ORF">ENM78_01710</name>
</gene>
<dbReference type="SUPFAM" id="SSF55681">
    <property type="entry name" value="Class II aaRS and biotin synthetases"/>
    <property type="match status" value="1"/>
</dbReference>
<proteinExistence type="inferred from homology"/>
<evidence type="ECO:0000256" key="11">
    <source>
        <dbReference type="ARBA" id="ARBA00022917"/>
    </source>
</evidence>
<dbReference type="PANTHER" id="PTHR10947:SF0">
    <property type="entry name" value="PHENYLALANINE--TRNA LIGASE BETA SUBUNIT"/>
    <property type="match status" value="1"/>
</dbReference>
<dbReference type="InterPro" id="IPR020825">
    <property type="entry name" value="Phe-tRNA_synthase-like_B3/B4"/>
</dbReference>
<comment type="similarity">
    <text evidence="3">Belongs to the phenylalanyl-tRNA synthetase beta subunit family. Type 2 subfamily.</text>
</comment>
<evidence type="ECO:0000256" key="2">
    <source>
        <dbReference type="ARBA" id="ARBA00004496"/>
    </source>
</evidence>
<dbReference type="Pfam" id="PF18262">
    <property type="entry name" value="PhetRS_B1"/>
    <property type="match status" value="1"/>
</dbReference>
<evidence type="ECO:0000256" key="10">
    <source>
        <dbReference type="ARBA" id="ARBA00022842"/>
    </source>
</evidence>
<dbReference type="InterPro" id="IPR005147">
    <property type="entry name" value="tRNA_synthase_B5-dom"/>
</dbReference>
<keyword evidence="6 14" id="KW-0436">Ligase</keyword>